<evidence type="ECO:0000313" key="1">
    <source>
        <dbReference type="EMBL" id="EWY41837.1"/>
    </source>
</evidence>
<sequence>MLAAEPAQELSVIAGLFREPLETADGVLLGVGDGLSIAVDVFGRLTEAFEALPGELDGEDLRQACEHLTEVAAAAASMAASLADEERVLARLRGSIGQVGSSVTKLRSTVGVIALLSVNARIAAAHLSNGGEDFGVFTQQVTRLAKTVERTVGDLDRDHVGLDLLLRSAQAEQDTFRRRYGQSLAAVAERLDTELRLFRAHRARSATLASTIGERSGQIASQIGAAVMSLQIGDRTRQRLDHVAQALDLLMEDDPWYGAGTTVCLLQAAQVGQAADEFADETRRTSEALRRLSLDAAALVDLGADMLGSDGGSGGSFLDRLRDRIATVSALMTECQTARGKVDHVTESLSRTLGDLVRRAEAVRAIETDMRLIGLNAAFKCGRLGDEGRTLSAIAHELRGYASQIVEDARLLKVVLKDVMSDSDILDRQRREQSARSISMLEARIGLSVSKLGHGGDRLSSAMAALAGEGRHVSASLADNARRIITETRLDQPLRATVDQLERVARALPTSVPDRENRILAQIAARYTMASERKIHERFSPSTAPIETEDALADIFF</sequence>
<dbReference type="STRING" id="1385369.N825_24065"/>
<reference evidence="1 2" key="1">
    <citation type="submission" date="2013-08" db="EMBL/GenBank/DDBJ databases">
        <title>The genome sequence of Skermanella stibiiresistens.</title>
        <authorList>
            <person name="Zhu W."/>
            <person name="Wang G."/>
        </authorList>
    </citation>
    <scope>NUCLEOTIDE SEQUENCE [LARGE SCALE GENOMIC DNA]</scope>
    <source>
        <strain evidence="1 2">SB22</strain>
    </source>
</reference>
<evidence type="ECO:0000313" key="2">
    <source>
        <dbReference type="Proteomes" id="UP000019486"/>
    </source>
</evidence>
<dbReference type="AlphaFoldDB" id="W9HAW1"/>
<proteinExistence type="predicted"/>
<comment type="caution">
    <text evidence="1">The sequence shown here is derived from an EMBL/GenBank/DDBJ whole genome shotgun (WGS) entry which is preliminary data.</text>
</comment>
<keyword evidence="2" id="KW-1185">Reference proteome</keyword>
<dbReference type="EMBL" id="AVFL01000003">
    <property type="protein sequence ID" value="EWY41837.1"/>
    <property type="molecule type" value="Genomic_DNA"/>
</dbReference>
<protein>
    <recommendedName>
        <fullName evidence="3">Methyl-accepting transducer domain-containing protein</fullName>
    </recommendedName>
</protein>
<dbReference type="Gene3D" id="6.10.250.3200">
    <property type="match status" value="1"/>
</dbReference>
<name>W9HAW1_9PROT</name>
<dbReference type="Proteomes" id="UP000019486">
    <property type="component" value="Unassembled WGS sequence"/>
</dbReference>
<gene>
    <name evidence="1" type="ORF">N825_24065</name>
</gene>
<evidence type="ECO:0008006" key="3">
    <source>
        <dbReference type="Google" id="ProtNLM"/>
    </source>
</evidence>
<accession>W9HAW1</accession>
<dbReference type="Gene3D" id="1.10.287.950">
    <property type="entry name" value="Methyl-accepting chemotaxis protein"/>
    <property type="match status" value="1"/>
</dbReference>
<dbReference type="SUPFAM" id="SSF58104">
    <property type="entry name" value="Methyl-accepting chemotaxis protein (MCP) signaling domain"/>
    <property type="match status" value="1"/>
</dbReference>
<organism evidence="1 2">
    <name type="scientific">Skermanella stibiiresistens SB22</name>
    <dbReference type="NCBI Taxonomy" id="1385369"/>
    <lineage>
        <taxon>Bacteria</taxon>
        <taxon>Pseudomonadati</taxon>
        <taxon>Pseudomonadota</taxon>
        <taxon>Alphaproteobacteria</taxon>
        <taxon>Rhodospirillales</taxon>
        <taxon>Azospirillaceae</taxon>
        <taxon>Skermanella</taxon>
    </lineage>
</organism>